<organism evidence="1 2">
    <name type="scientific">Mycena belliarum</name>
    <dbReference type="NCBI Taxonomy" id="1033014"/>
    <lineage>
        <taxon>Eukaryota</taxon>
        <taxon>Fungi</taxon>
        <taxon>Dikarya</taxon>
        <taxon>Basidiomycota</taxon>
        <taxon>Agaricomycotina</taxon>
        <taxon>Agaricomycetes</taxon>
        <taxon>Agaricomycetidae</taxon>
        <taxon>Agaricales</taxon>
        <taxon>Marasmiineae</taxon>
        <taxon>Mycenaceae</taxon>
        <taxon>Mycena</taxon>
    </lineage>
</organism>
<reference evidence="1" key="1">
    <citation type="submission" date="2023-03" db="EMBL/GenBank/DDBJ databases">
        <title>Massive genome expansion in bonnet fungi (Mycena s.s.) driven by repeated elements and novel gene families across ecological guilds.</title>
        <authorList>
            <consortium name="Lawrence Berkeley National Laboratory"/>
            <person name="Harder C.B."/>
            <person name="Miyauchi S."/>
            <person name="Viragh M."/>
            <person name="Kuo A."/>
            <person name="Thoen E."/>
            <person name="Andreopoulos B."/>
            <person name="Lu D."/>
            <person name="Skrede I."/>
            <person name="Drula E."/>
            <person name="Henrissat B."/>
            <person name="Morin E."/>
            <person name="Kohler A."/>
            <person name="Barry K."/>
            <person name="LaButti K."/>
            <person name="Morin E."/>
            <person name="Salamov A."/>
            <person name="Lipzen A."/>
            <person name="Mereny Z."/>
            <person name="Hegedus B."/>
            <person name="Baldrian P."/>
            <person name="Stursova M."/>
            <person name="Weitz H."/>
            <person name="Taylor A."/>
            <person name="Grigoriev I.V."/>
            <person name="Nagy L.G."/>
            <person name="Martin F."/>
            <person name="Kauserud H."/>
        </authorList>
    </citation>
    <scope>NUCLEOTIDE SEQUENCE</scope>
    <source>
        <strain evidence="1">CBHHK173m</strain>
    </source>
</reference>
<evidence type="ECO:0000313" key="2">
    <source>
        <dbReference type="Proteomes" id="UP001222325"/>
    </source>
</evidence>
<sequence length="208" mass="23516">MSVHIKPDAEGIYSYDEMQKDILNDLPSSLYTSMNRLNLDGKTVLYAACPHPRPIRPFLSYSFLDYLARLLSTPEIERQMDQSCDEALNWKAKGGEDFVDNVFHGTLIQGFMGPDGKLFIDRGSKKRMRLLFGFSLDFFPPHGSRKRSSSASIGVLSVYCLNLPLTIRHAPQNIYISVITGPKAPHQEHLNPYLRPMVDIGVIGWERG</sequence>
<name>A0AAD6UFW9_9AGAR</name>
<evidence type="ECO:0000313" key="1">
    <source>
        <dbReference type="EMBL" id="KAJ7099240.1"/>
    </source>
</evidence>
<gene>
    <name evidence="1" type="ORF">B0H15DRAFT_771078</name>
</gene>
<feature type="non-terminal residue" evidence="1">
    <location>
        <position position="1"/>
    </location>
</feature>
<accession>A0AAD6UFW9</accession>
<dbReference type="Proteomes" id="UP001222325">
    <property type="component" value="Unassembled WGS sequence"/>
</dbReference>
<comment type="caution">
    <text evidence="1">The sequence shown here is derived from an EMBL/GenBank/DDBJ whole genome shotgun (WGS) entry which is preliminary data.</text>
</comment>
<dbReference type="AlphaFoldDB" id="A0AAD6UFW9"/>
<proteinExistence type="predicted"/>
<dbReference type="EMBL" id="JARJCN010000007">
    <property type="protein sequence ID" value="KAJ7099240.1"/>
    <property type="molecule type" value="Genomic_DNA"/>
</dbReference>
<protein>
    <submittedName>
        <fullName evidence="1">Uncharacterized protein</fullName>
    </submittedName>
</protein>
<keyword evidence="2" id="KW-1185">Reference proteome</keyword>